<evidence type="ECO:0000313" key="3">
    <source>
        <dbReference type="Proteomes" id="UP000824120"/>
    </source>
</evidence>
<dbReference type="OrthoDB" id="1305788at2759"/>
<dbReference type="GO" id="GO:0005524">
    <property type="term" value="F:ATP binding"/>
    <property type="evidence" value="ECO:0007669"/>
    <property type="project" value="InterPro"/>
</dbReference>
<dbReference type="SUPFAM" id="SSF56112">
    <property type="entry name" value="Protein kinase-like (PK-like)"/>
    <property type="match status" value="1"/>
</dbReference>
<evidence type="ECO:0000313" key="2">
    <source>
        <dbReference type="EMBL" id="KAG5581742.1"/>
    </source>
</evidence>
<sequence length="176" mass="19879">MTLSRLLFAMNSQTRNFPAPLMQYPNNLVRLRCCIFVINLTSLSNSVNHWREGTSVIACDSSDLAVATNNFSLANKIGHGGFNNVYKGVLENGVEIAVKKQDVTLRQGFTEFENEVKLIAKLRHRNLTKLLGYCINEAKKILVYEFMENNSLDKVIFDPTRRGTVTWTIHIVAGNK</sequence>
<dbReference type="FunFam" id="3.30.200.20:FF:000466">
    <property type="entry name" value="Putative LRR receptor-like serine/threonine-protein kinase"/>
    <property type="match status" value="1"/>
</dbReference>
<feature type="non-terminal residue" evidence="2">
    <location>
        <position position="176"/>
    </location>
</feature>
<accession>A0A9J5X3F1</accession>
<dbReference type="PANTHER" id="PTHR27006">
    <property type="entry name" value="PROMASTIGOTE SURFACE ANTIGEN PROTEIN PSA"/>
    <property type="match status" value="1"/>
</dbReference>
<comment type="caution">
    <text evidence="2">The sequence shown here is derived from an EMBL/GenBank/DDBJ whole genome shotgun (WGS) entry which is preliminary data.</text>
</comment>
<proteinExistence type="predicted"/>
<dbReference type="PROSITE" id="PS50011">
    <property type="entry name" value="PROTEIN_KINASE_DOM"/>
    <property type="match status" value="1"/>
</dbReference>
<organism evidence="2 3">
    <name type="scientific">Solanum commersonii</name>
    <name type="common">Commerson's wild potato</name>
    <name type="synonym">Commerson's nightshade</name>
    <dbReference type="NCBI Taxonomy" id="4109"/>
    <lineage>
        <taxon>Eukaryota</taxon>
        <taxon>Viridiplantae</taxon>
        <taxon>Streptophyta</taxon>
        <taxon>Embryophyta</taxon>
        <taxon>Tracheophyta</taxon>
        <taxon>Spermatophyta</taxon>
        <taxon>Magnoliopsida</taxon>
        <taxon>eudicotyledons</taxon>
        <taxon>Gunneridae</taxon>
        <taxon>Pentapetalae</taxon>
        <taxon>asterids</taxon>
        <taxon>lamiids</taxon>
        <taxon>Solanales</taxon>
        <taxon>Solanaceae</taxon>
        <taxon>Solanoideae</taxon>
        <taxon>Solaneae</taxon>
        <taxon>Solanum</taxon>
    </lineage>
</organism>
<keyword evidence="3" id="KW-1185">Reference proteome</keyword>
<name>A0A9J5X3F1_SOLCO</name>
<dbReference type="InterPro" id="IPR011009">
    <property type="entry name" value="Kinase-like_dom_sf"/>
</dbReference>
<dbReference type="Pfam" id="PF07714">
    <property type="entry name" value="PK_Tyr_Ser-Thr"/>
    <property type="match status" value="1"/>
</dbReference>
<dbReference type="InterPro" id="IPR001245">
    <property type="entry name" value="Ser-Thr/Tyr_kinase_cat_dom"/>
</dbReference>
<dbReference type="EMBL" id="JACXVP010000010">
    <property type="protein sequence ID" value="KAG5581742.1"/>
    <property type="molecule type" value="Genomic_DNA"/>
</dbReference>
<reference evidence="2 3" key="1">
    <citation type="submission" date="2020-09" db="EMBL/GenBank/DDBJ databases">
        <title>De no assembly of potato wild relative species, Solanum commersonii.</title>
        <authorList>
            <person name="Cho K."/>
        </authorList>
    </citation>
    <scope>NUCLEOTIDE SEQUENCE [LARGE SCALE GENOMIC DNA]</scope>
    <source>
        <strain evidence="2">LZ3.2</strain>
        <tissue evidence="2">Leaf</tissue>
    </source>
</reference>
<dbReference type="InterPro" id="IPR000719">
    <property type="entry name" value="Prot_kinase_dom"/>
</dbReference>
<dbReference type="PANTHER" id="PTHR27006:SF562">
    <property type="entry name" value="REPEAT TRANSMEMBRANE PROTEIN KINASE, PUTATIVE-RELATED"/>
    <property type="match status" value="1"/>
</dbReference>
<protein>
    <recommendedName>
        <fullName evidence="1">Protein kinase domain-containing protein</fullName>
    </recommendedName>
</protein>
<gene>
    <name evidence="2" type="ORF">H5410_052369</name>
</gene>
<dbReference type="Proteomes" id="UP000824120">
    <property type="component" value="Chromosome 10"/>
</dbReference>
<feature type="domain" description="Protein kinase" evidence="1">
    <location>
        <begin position="71"/>
        <end position="176"/>
    </location>
</feature>
<evidence type="ECO:0000259" key="1">
    <source>
        <dbReference type="PROSITE" id="PS50011"/>
    </source>
</evidence>
<dbReference type="GO" id="GO:0004672">
    <property type="term" value="F:protein kinase activity"/>
    <property type="evidence" value="ECO:0007669"/>
    <property type="project" value="InterPro"/>
</dbReference>
<dbReference type="Gene3D" id="3.30.200.20">
    <property type="entry name" value="Phosphorylase Kinase, domain 1"/>
    <property type="match status" value="1"/>
</dbReference>
<dbReference type="AlphaFoldDB" id="A0A9J5X3F1"/>